<feature type="region of interest" description="Disordered" evidence="1">
    <location>
        <begin position="264"/>
        <end position="290"/>
    </location>
</feature>
<dbReference type="AlphaFoldDB" id="A0A9W7W4Z6"/>
<evidence type="ECO:0000256" key="1">
    <source>
        <dbReference type="SAM" id="MobiDB-lite"/>
    </source>
</evidence>
<feature type="region of interest" description="Disordered" evidence="1">
    <location>
        <begin position="156"/>
        <end position="201"/>
    </location>
</feature>
<dbReference type="Proteomes" id="UP001138500">
    <property type="component" value="Unassembled WGS sequence"/>
</dbReference>
<protein>
    <submittedName>
        <fullName evidence="3">Uncharacterized protein</fullName>
    </submittedName>
</protein>
<proteinExistence type="predicted"/>
<feature type="region of interest" description="Disordered" evidence="1">
    <location>
        <begin position="309"/>
        <end position="330"/>
    </location>
</feature>
<dbReference type="OrthoDB" id="3935453at2759"/>
<keyword evidence="2" id="KW-1133">Transmembrane helix</keyword>
<organism evidence="3 4">
    <name type="scientific">Teratosphaeria destructans</name>
    <dbReference type="NCBI Taxonomy" id="418781"/>
    <lineage>
        <taxon>Eukaryota</taxon>
        <taxon>Fungi</taxon>
        <taxon>Dikarya</taxon>
        <taxon>Ascomycota</taxon>
        <taxon>Pezizomycotina</taxon>
        <taxon>Dothideomycetes</taxon>
        <taxon>Dothideomycetidae</taxon>
        <taxon>Mycosphaerellales</taxon>
        <taxon>Teratosphaeriaceae</taxon>
        <taxon>Teratosphaeria</taxon>
    </lineage>
</organism>
<comment type="caution">
    <text evidence="3">The sequence shown here is derived from an EMBL/GenBank/DDBJ whole genome shotgun (WGS) entry which is preliminary data.</text>
</comment>
<feature type="transmembrane region" description="Helical" evidence="2">
    <location>
        <begin position="205"/>
        <end position="226"/>
    </location>
</feature>
<reference evidence="3 4" key="2">
    <citation type="journal article" date="2021" name="Curr. Genet.">
        <title>Genetic response to nitrogen starvation in the aggressive Eucalyptus foliar pathogen Teratosphaeria destructans.</title>
        <authorList>
            <person name="Havenga M."/>
            <person name="Wingfield B.D."/>
            <person name="Wingfield M.J."/>
            <person name="Dreyer L.L."/>
            <person name="Roets F."/>
            <person name="Aylward J."/>
        </authorList>
    </citation>
    <scope>NUCLEOTIDE SEQUENCE [LARGE SCALE GENOMIC DNA]</scope>
    <source>
        <strain evidence="3">CMW44962</strain>
    </source>
</reference>
<gene>
    <name evidence="3" type="ORF">Tdes44962_MAKER08162</name>
</gene>
<evidence type="ECO:0000256" key="2">
    <source>
        <dbReference type="SAM" id="Phobius"/>
    </source>
</evidence>
<evidence type="ECO:0000313" key="4">
    <source>
        <dbReference type="Proteomes" id="UP001138500"/>
    </source>
</evidence>
<reference evidence="3 4" key="1">
    <citation type="journal article" date="2018" name="IMA Fungus">
        <title>IMA Genome-F 10: Nine draft genome sequences of Claviceps purpurea s.lat., including C. arundinis, C. humidiphila, and C. cf. spartinae, pseudomolecules for the pitch canker pathogen Fusarium circinatum, draft genome of Davidsoniella eucalypti, Grosmannia galeiformis, Quambalaria eucalypti, and Teratosphaeria destructans.</title>
        <authorList>
            <person name="Wingfield B.D."/>
            <person name="Liu M."/>
            <person name="Nguyen H.D."/>
            <person name="Lane F.A."/>
            <person name="Morgan S.W."/>
            <person name="De Vos L."/>
            <person name="Wilken P.M."/>
            <person name="Duong T.A."/>
            <person name="Aylward J."/>
            <person name="Coetzee M.P."/>
            <person name="Dadej K."/>
            <person name="De Beer Z.W."/>
            <person name="Findlay W."/>
            <person name="Havenga M."/>
            <person name="Kolarik M."/>
            <person name="Menzies J.G."/>
            <person name="Naidoo K."/>
            <person name="Pochopski O."/>
            <person name="Shoukouhi P."/>
            <person name="Santana Q.C."/>
            <person name="Seifert K.A."/>
            <person name="Soal N."/>
            <person name="Steenkamp E.T."/>
            <person name="Tatham C.T."/>
            <person name="van der Nest M.A."/>
            <person name="Wingfield M.J."/>
        </authorList>
    </citation>
    <scope>NUCLEOTIDE SEQUENCE [LARGE SCALE GENOMIC DNA]</scope>
    <source>
        <strain evidence="3">CMW44962</strain>
    </source>
</reference>
<accession>A0A9W7W4Z6</accession>
<dbReference type="EMBL" id="RIBY02000691">
    <property type="protein sequence ID" value="KAH9838843.1"/>
    <property type="molecule type" value="Genomic_DNA"/>
</dbReference>
<feature type="region of interest" description="Disordered" evidence="1">
    <location>
        <begin position="102"/>
        <end position="121"/>
    </location>
</feature>
<feature type="compositionally biased region" description="Low complexity" evidence="1">
    <location>
        <begin position="178"/>
        <end position="190"/>
    </location>
</feature>
<feature type="compositionally biased region" description="Low complexity" evidence="1">
    <location>
        <begin position="276"/>
        <end position="290"/>
    </location>
</feature>
<evidence type="ECO:0000313" key="3">
    <source>
        <dbReference type="EMBL" id="KAH9838843.1"/>
    </source>
</evidence>
<sequence length="426" mass="44620">MARLGLGWPGRRDSLWLTPRSSSPGFHCSLLSRVEHSASGSRSSLIRLDKQCLARCIVSHSITRIIFTKAEPVIKEFFLTHITPRRRAISIASFTQPQIAPSSTAASSSIPAPPTAAAPSIVATSSPSVQTLPAGSGSSLPISLASSTLTTTASQRVGAVSTHLPRPYGNGTGGTSGTSGTNNTSTAAAARPASSGDGHSSKVSAVSVTIGVLGGLLAVILAALYYRRRRSWRPTIVSGANSPRDSQRAYPECAWLYDPQMTPQAGSTQSLPLPPQGSSSSAAQAVSSPAVPSRHTSVTYALFPSVSEPRPGTVELPSDTPSPPPAPRYLVSLLFGPEGAGARDRMDPAASAVSQGRNSYSPVSWEIRSASPGPSRSLRSACGSSMDLLQRPMSAIREEVCRGPDDGFKVQRYIQVPDRSSQRHSI</sequence>
<keyword evidence="2" id="KW-0812">Transmembrane</keyword>
<name>A0A9W7W4Z6_9PEZI</name>
<keyword evidence="4" id="KW-1185">Reference proteome</keyword>
<keyword evidence="2" id="KW-0472">Membrane</keyword>